<accession>M1D708</accession>
<protein>
    <submittedName>
        <fullName evidence="2">Uncharacterized protein</fullName>
    </submittedName>
</protein>
<feature type="transmembrane region" description="Helical" evidence="1">
    <location>
        <begin position="27"/>
        <end position="47"/>
    </location>
</feature>
<keyword evidence="3" id="KW-1185">Reference proteome</keyword>
<keyword evidence="1" id="KW-0812">Transmembrane</keyword>
<dbReference type="Gramene" id="PGSC0003DMT400083700">
    <property type="protein sequence ID" value="PGSC0003DMT400083700"/>
    <property type="gene ID" value="PGSC0003DMG400033543"/>
</dbReference>
<evidence type="ECO:0000256" key="1">
    <source>
        <dbReference type="SAM" id="Phobius"/>
    </source>
</evidence>
<keyword evidence="1" id="KW-1133">Transmembrane helix</keyword>
<dbReference type="Proteomes" id="UP000011115">
    <property type="component" value="Unassembled WGS sequence"/>
</dbReference>
<reference evidence="2" key="2">
    <citation type="submission" date="2015-06" db="UniProtKB">
        <authorList>
            <consortium name="EnsemblPlants"/>
        </authorList>
    </citation>
    <scope>IDENTIFICATION</scope>
    <source>
        <strain evidence="2">DM1-3 516 R44</strain>
    </source>
</reference>
<dbReference type="HOGENOM" id="CLU_3127990_0_0_1"/>
<evidence type="ECO:0000313" key="2">
    <source>
        <dbReference type="EnsemblPlants" id="PGSC0003DMT400083700"/>
    </source>
</evidence>
<evidence type="ECO:0000313" key="3">
    <source>
        <dbReference type="Proteomes" id="UP000011115"/>
    </source>
</evidence>
<proteinExistence type="predicted"/>
<keyword evidence="1" id="KW-0472">Membrane</keyword>
<dbReference type="EnsemblPlants" id="PGSC0003DMT400083700">
    <property type="protein sequence ID" value="PGSC0003DMT400083700"/>
    <property type="gene ID" value="PGSC0003DMG400033543"/>
</dbReference>
<dbReference type="AlphaFoldDB" id="M1D708"/>
<name>M1D708_SOLTU</name>
<dbReference type="PaxDb" id="4113-PGSC0003DMT400083700"/>
<sequence>MACVIRLIIIGKEIRSDYFGSKLKQTFNGIISLIFPLVIFTCPCLTWKIR</sequence>
<reference evidence="3" key="1">
    <citation type="journal article" date="2011" name="Nature">
        <title>Genome sequence and analysis of the tuber crop potato.</title>
        <authorList>
            <consortium name="The Potato Genome Sequencing Consortium"/>
        </authorList>
    </citation>
    <scope>NUCLEOTIDE SEQUENCE [LARGE SCALE GENOMIC DNA]</scope>
    <source>
        <strain evidence="3">cv. DM1-3 516 R44</strain>
    </source>
</reference>
<dbReference type="InParanoid" id="M1D708"/>
<organism evidence="2 3">
    <name type="scientific">Solanum tuberosum</name>
    <name type="common">Potato</name>
    <dbReference type="NCBI Taxonomy" id="4113"/>
    <lineage>
        <taxon>Eukaryota</taxon>
        <taxon>Viridiplantae</taxon>
        <taxon>Streptophyta</taxon>
        <taxon>Embryophyta</taxon>
        <taxon>Tracheophyta</taxon>
        <taxon>Spermatophyta</taxon>
        <taxon>Magnoliopsida</taxon>
        <taxon>eudicotyledons</taxon>
        <taxon>Gunneridae</taxon>
        <taxon>Pentapetalae</taxon>
        <taxon>asterids</taxon>
        <taxon>lamiids</taxon>
        <taxon>Solanales</taxon>
        <taxon>Solanaceae</taxon>
        <taxon>Solanoideae</taxon>
        <taxon>Solaneae</taxon>
        <taxon>Solanum</taxon>
    </lineage>
</organism>